<feature type="signal peptide" evidence="2">
    <location>
        <begin position="1"/>
        <end position="18"/>
    </location>
</feature>
<reference evidence="3" key="1">
    <citation type="submission" date="2023-03" db="EMBL/GenBank/DDBJ databases">
        <title>Massive genome expansion in bonnet fungi (Mycena s.s.) driven by repeated elements and novel gene families across ecological guilds.</title>
        <authorList>
            <consortium name="Lawrence Berkeley National Laboratory"/>
            <person name="Harder C.B."/>
            <person name="Miyauchi S."/>
            <person name="Viragh M."/>
            <person name="Kuo A."/>
            <person name="Thoen E."/>
            <person name="Andreopoulos B."/>
            <person name="Lu D."/>
            <person name="Skrede I."/>
            <person name="Drula E."/>
            <person name="Henrissat B."/>
            <person name="Morin E."/>
            <person name="Kohler A."/>
            <person name="Barry K."/>
            <person name="LaButti K."/>
            <person name="Morin E."/>
            <person name="Salamov A."/>
            <person name="Lipzen A."/>
            <person name="Mereny Z."/>
            <person name="Hegedus B."/>
            <person name="Baldrian P."/>
            <person name="Stursova M."/>
            <person name="Weitz H."/>
            <person name="Taylor A."/>
            <person name="Grigoriev I.V."/>
            <person name="Nagy L.G."/>
            <person name="Martin F."/>
            <person name="Kauserud H."/>
        </authorList>
    </citation>
    <scope>NUCLEOTIDE SEQUENCE</scope>
    <source>
        <strain evidence="3">CBHHK002</strain>
    </source>
</reference>
<evidence type="ECO:0000313" key="3">
    <source>
        <dbReference type="EMBL" id="KAJ7350569.1"/>
    </source>
</evidence>
<gene>
    <name evidence="3" type="ORF">DFH08DRAFT_958224</name>
</gene>
<accession>A0AAD7A6H4</accession>
<comment type="caution">
    <text evidence="3">The sequence shown here is derived from an EMBL/GenBank/DDBJ whole genome shotgun (WGS) entry which is preliminary data.</text>
</comment>
<keyword evidence="2" id="KW-0732">Signal</keyword>
<proteinExistence type="predicted"/>
<protein>
    <submittedName>
        <fullName evidence="3">Uncharacterized protein</fullName>
    </submittedName>
</protein>
<dbReference type="AlphaFoldDB" id="A0AAD7A6H4"/>
<dbReference type="Proteomes" id="UP001218218">
    <property type="component" value="Unassembled WGS sequence"/>
</dbReference>
<evidence type="ECO:0000313" key="4">
    <source>
        <dbReference type="Proteomes" id="UP001218218"/>
    </source>
</evidence>
<feature type="chain" id="PRO_5042061996" evidence="2">
    <location>
        <begin position="19"/>
        <end position="192"/>
    </location>
</feature>
<dbReference type="EMBL" id="JARIHO010000014">
    <property type="protein sequence ID" value="KAJ7350569.1"/>
    <property type="molecule type" value="Genomic_DNA"/>
</dbReference>
<sequence>MFSRLAVVALALLTFAAATPAPIDEGLQPIIAYKNNIGFVNPPTTNSNAGSRHTVSGAGAVIMLQAASRRALKPEFNTRRNFQDSTPQSLNTWSRSKIKTSCSRLGTQEPRYLKTPQDFKPLKTAQGFKLQDFKAFLKTSGQQDARPQYRQASSAAAQDFKLMRASNWEDSPQDAPQDLGMSTSRRTLDERL</sequence>
<name>A0AAD7A6H4_9AGAR</name>
<evidence type="ECO:0000256" key="1">
    <source>
        <dbReference type="SAM" id="MobiDB-lite"/>
    </source>
</evidence>
<keyword evidence="4" id="KW-1185">Reference proteome</keyword>
<evidence type="ECO:0000256" key="2">
    <source>
        <dbReference type="SAM" id="SignalP"/>
    </source>
</evidence>
<feature type="region of interest" description="Disordered" evidence="1">
    <location>
        <begin position="166"/>
        <end position="192"/>
    </location>
</feature>
<organism evidence="3 4">
    <name type="scientific">Mycena albidolilacea</name>
    <dbReference type="NCBI Taxonomy" id="1033008"/>
    <lineage>
        <taxon>Eukaryota</taxon>
        <taxon>Fungi</taxon>
        <taxon>Dikarya</taxon>
        <taxon>Basidiomycota</taxon>
        <taxon>Agaricomycotina</taxon>
        <taxon>Agaricomycetes</taxon>
        <taxon>Agaricomycetidae</taxon>
        <taxon>Agaricales</taxon>
        <taxon>Marasmiineae</taxon>
        <taxon>Mycenaceae</taxon>
        <taxon>Mycena</taxon>
    </lineage>
</organism>